<dbReference type="SUPFAM" id="SSF51445">
    <property type="entry name" value="(Trans)glycosidases"/>
    <property type="match status" value="1"/>
</dbReference>
<keyword evidence="1" id="KW-0732">Signal</keyword>
<dbReference type="Gene3D" id="2.60.40.680">
    <property type="match status" value="1"/>
</dbReference>
<dbReference type="Gene3D" id="2.60.120.260">
    <property type="entry name" value="Galactose-binding domain-like"/>
    <property type="match status" value="4"/>
</dbReference>
<feature type="domain" description="CBM6" evidence="2">
    <location>
        <begin position="616"/>
        <end position="735"/>
    </location>
</feature>
<dbReference type="SUPFAM" id="SSF49785">
    <property type="entry name" value="Galactose-binding domain-like"/>
    <property type="match status" value="4"/>
</dbReference>
<dbReference type="InterPro" id="IPR005084">
    <property type="entry name" value="CBM6"/>
</dbReference>
<dbReference type="InterPro" id="IPR008965">
    <property type="entry name" value="CBM2/CBM3_carb-bd_dom_sf"/>
</dbReference>
<dbReference type="PROSITE" id="PS51175">
    <property type="entry name" value="CBM6"/>
    <property type="match status" value="3"/>
</dbReference>
<feature type="domain" description="CBM6" evidence="2">
    <location>
        <begin position="455"/>
        <end position="602"/>
    </location>
</feature>
<evidence type="ECO:0000259" key="2">
    <source>
        <dbReference type="PROSITE" id="PS51175"/>
    </source>
</evidence>
<proteinExistence type="predicted"/>
<dbReference type="InterPro" id="IPR008979">
    <property type="entry name" value="Galactose-bd-like_sf"/>
</dbReference>
<dbReference type="Proteomes" id="UP000252415">
    <property type="component" value="Unassembled WGS sequence"/>
</dbReference>
<dbReference type="EMBL" id="QPJD01000017">
    <property type="protein sequence ID" value="RCW42363.1"/>
    <property type="molecule type" value="Genomic_DNA"/>
</dbReference>
<dbReference type="CDD" id="cd04081">
    <property type="entry name" value="CBM35_galactosidase-like"/>
    <property type="match status" value="1"/>
</dbReference>
<dbReference type="GO" id="GO:0030246">
    <property type="term" value="F:carbohydrate binding"/>
    <property type="evidence" value="ECO:0007669"/>
    <property type="project" value="InterPro"/>
</dbReference>
<evidence type="ECO:0000313" key="3">
    <source>
        <dbReference type="EMBL" id="RCW42363.1"/>
    </source>
</evidence>
<dbReference type="Gene3D" id="2.60.40.1080">
    <property type="match status" value="1"/>
</dbReference>
<sequence length="1261" mass="135886">MKKKRLAIGILAFIVGVTGLGFTAARQADAASGGQRLVVDMSADTGEMLNGGTGFLYGMSEPNVPDINTLIPLKPHTAVQKAPDGLQHPNGDALKISDYFFEAGGKQIQVYMQDIYQNWPYEYAGMDDYLAKVETIVGKVLAHPNRNKIVYVPFNEPDYIWYSNIGGDKAVEAKFFADWQAVVEKIRGLYETEGLGRPLIAGPNFASYNNNVFADFFTFAKENDVLPDIVTWHELSDSFFTSWDANYANYRAIEKSLGIGPLEIHINEYARPRDPSVPGMLVQYLSRFERSKVYAELPYWHAADNLNDLVVESNRVNGAWWLYKWTADMVGSRTVQVTPPNGKAKGLDGIAAVDEEKKQARIVFGGVSGGADLVLQGLKASGIFDKKIHVTVWESGWTGYDGAAGTPTVVQEGDYTVLNGEVVIPVADMNEMSAYKAVITPASANTVYSKQPWKATYEAENAQLKGLSKVFDLAGSSSYIEWSSSNGKQVGSIDSKDSSVTFTVNIPEDGKYAMDIFYGNGPTGPGTEVAPKRVTAKHAFAIDGEDAGEIIYPANLDFKFIGIQKVYVDLKAGKHQLKFSGLPVSVSGQATRVALLDRIDLTLAGSYKGNIARVTDRYEAEYAELSGKSSVDVKTDGYEGTGYASLPAGKSSARFVINAGQDGYYQLKFRYATNGNSNSLLALTLNRNQELMLSGNDSTDGWRTAYATVFLKAGINLVDVESSKASVKLDALDVTAAPDVTDENVTSIEAENEGNTLAGTAAAVNSGYASSGEYVGWVGMGADNYLQFNDINVPKSGTYKLVVHYANNEQVGNHSYNANVVERHAMISVNGAEAEKLYFRSTYSWESFRSVVLEVELQEGANTIRFYNDTEEPSYETYAPNFDRIDVAPLTAEGPVATLSGGSSVKVGETVNLTYNLSGLPNGAKSVMLTVGYNPELLTYIDAAAAMEGIVVTAEETNAGTINVSITGEEAADIPMGELFKLKLEANVTERLSADVVVSDTVVTDADGGVQALNGTNVQLRLYDDVTDIGVSGEEGRTAIETNRGTLQMSAEVKPANAFTPVHWSVSAPDGTDTDIASIDANGLLSPSGQGINGLVKVTAEAADGSGVIGEQYVNVTGQLVRLSGTPYGEGPPWSPGGEFDKAWDGSVNTYYDYSKANGGKTGVDLGEGNEAVITQIRYYPRSTFASRMVGGIFQGSNEGPNSGFVDLYKITATPVVDWNTVEIVTDTPYRWVRYVAPDGGYGNVAEIELYASSRLVNSDK</sequence>
<dbReference type="SUPFAM" id="SSF49384">
    <property type="entry name" value="Carbohydrate-binding domain"/>
    <property type="match status" value="1"/>
</dbReference>
<dbReference type="AlphaFoldDB" id="A0A368VSD5"/>
<evidence type="ECO:0000313" key="4">
    <source>
        <dbReference type="Proteomes" id="UP000252415"/>
    </source>
</evidence>
<feature type="chain" id="PRO_5016761037" description="CBM6 domain-containing protein" evidence="1">
    <location>
        <begin position="31"/>
        <end position="1261"/>
    </location>
</feature>
<evidence type="ECO:0000256" key="1">
    <source>
        <dbReference type="SAM" id="SignalP"/>
    </source>
</evidence>
<dbReference type="InterPro" id="IPR002102">
    <property type="entry name" value="Cohesin_dom"/>
</dbReference>
<organism evidence="3 4">
    <name type="scientific">Paenibacillus prosopidis</name>
    <dbReference type="NCBI Taxonomy" id="630520"/>
    <lineage>
        <taxon>Bacteria</taxon>
        <taxon>Bacillati</taxon>
        <taxon>Bacillota</taxon>
        <taxon>Bacilli</taxon>
        <taxon>Bacillales</taxon>
        <taxon>Paenibacillaceae</taxon>
        <taxon>Paenibacillus</taxon>
    </lineage>
</organism>
<dbReference type="GO" id="GO:0000272">
    <property type="term" value="P:polysaccharide catabolic process"/>
    <property type="evidence" value="ECO:0007669"/>
    <property type="project" value="InterPro"/>
</dbReference>
<feature type="signal peptide" evidence="1">
    <location>
        <begin position="1"/>
        <end position="30"/>
    </location>
</feature>
<reference evidence="3 4" key="1">
    <citation type="submission" date="2018-07" db="EMBL/GenBank/DDBJ databases">
        <title>Genomic Encyclopedia of Type Strains, Phase III (KMG-III): the genomes of soil and plant-associated and newly described type strains.</title>
        <authorList>
            <person name="Whitman W."/>
        </authorList>
    </citation>
    <scope>NUCLEOTIDE SEQUENCE [LARGE SCALE GENOMIC DNA]</scope>
    <source>
        <strain evidence="3 4">CECT 7506</strain>
    </source>
</reference>
<gene>
    <name evidence="3" type="ORF">DFP97_11787</name>
</gene>
<dbReference type="InterPro" id="IPR017853">
    <property type="entry name" value="GH"/>
</dbReference>
<dbReference type="Pfam" id="PF00963">
    <property type="entry name" value="Cohesin"/>
    <property type="match status" value="1"/>
</dbReference>
<comment type="caution">
    <text evidence="3">The sequence shown here is derived from an EMBL/GenBank/DDBJ whole genome shotgun (WGS) entry which is preliminary data.</text>
</comment>
<protein>
    <recommendedName>
        <fullName evidence="2">CBM6 domain-containing protein</fullName>
    </recommendedName>
</protein>
<name>A0A368VSD5_9BACL</name>
<dbReference type="Gene3D" id="3.20.20.80">
    <property type="entry name" value="Glycosidases"/>
    <property type="match status" value="1"/>
</dbReference>
<accession>A0A368VSD5</accession>
<dbReference type="RefSeq" id="WP_114382930.1">
    <property type="nucleotide sequence ID" value="NZ_QPJD01000017.1"/>
</dbReference>
<keyword evidence="4" id="KW-1185">Reference proteome</keyword>
<feature type="domain" description="CBM6" evidence="2">
    <location>
        <begin position="746"/>
        <end position="888"/>
    </location>
</feature>
<dbReference type="CDD" id="cd08547">
    <property type="entry name" value="Type_II_cohesin"/>
    <property type="match status" value="1"/>
</dbReference>
<dbReference type="OrthoDB" id="9760056at2"/>